<evidence type="ECO:0008006" key="14">
    <source>
        <dbReference type="Google" id="ProtNLM"/>
    </source>
</evidence>
<dbReference type="Gene3D" id="2.60.40.1110">
    <property type="match status" value="1"/>
</dbReference>
<dbReference type="InterPro" id="IPR000387">
    <property type="entry name" value="Tyr_Pase_dom"/>
</dbReference>
<keyword evidence="6" id="KW-0443">Lipid metabolism</keyword>
<dbReference type="InterPro" id="IPR011993">
    <property type="entry name" value="PH-like_dom_sf"/>
</dbReference>
<evidence type="ECO:0000259" key="11">
    <source>
        <dbReference type="PROSITE" id="PS51182"/>
    </source>
</evidence>
<dbReference type="InterPro" id="IPR016130">
    <property type="entry name" value="Tyr_Pase_AS"/>
</dbReference>
<proteinExistence type="inferred from homology"/>
<dbReference type="InterPro" id="IPR014020">
    <property type="entry name" value="Tensin_C2-dom"/>
</dbReference>
<dbReference type="SMART" id="SM01326">
    <property type="entry name" value="PTEN_C2"/>
    <property type="match status" value="1"/>
</dbReference>
<dbReference type="PROSITE" id="PS00383">
    <property type="entry name" value="TYR_PHOSPHATASE_1"/>
    <property type="match status" value="1"/>
</dbReference>
<dbReference type="Pfam" id="PF10409">
    <property type="entry name" value="PTEN_C2"/>
    <property type="match status" value="1"/>
</dbReference>
<dbReference type="InterPro" id="IPR029021">
    <property type="entry name" value="Prot-tyrosine_phosphatase-like"/>
</dbReference>
<evidence type="ECO:0000256" key="5">
    <source>
        <dbReference type="ARBA" id="ARBA00022912"/>
    </source>
</evidence>
<comment type="caution">
    <text evidence="12">The sequence shown here is derived from an EMBL/GenBank/DDBJ whole genome shotgun (WGS) entry which is preliminary data.</text>
</comment>
<feature type="domain" description="PH" evidence="8">
    <location>
        <begin position="12"/>
        <end position="113"/>
    </location>
</feature>
<dbReference type="PROSITE" id="PS50056">
    <property type="entry name" value="TYR_PHOSPHATASE_2"/>
    <property type="match status" value="1"/>
</dbReference>
<dbReference type="PROSITE" id="PS51182">
    <property type="entry name" value="C2_TENSIN"/>
    <property type="match status" value="1"/>
</dbReference>
<keyword evidence="13" id="KW-1185">Reference proteome</keyword>
<dbReference type="SMART" id="SM01301">
    <property type="entry name" value="PTPlike_phytase"/>
    <property type="match status" value="1"/>
</dbReference>
<accession>A0AAE0CEV4</accession>
<evidence type="ECO:0000259" key="10">
    <source>
        <dbReference type="PROSITE" id="PS51181"/>
    </source>
</evidence>
<gene>
    <name evidence="12" type="ORF">CYMTET_37632</name>
</gene>
<dbReference type="GO" id="GO:0006629">
    <property type="term" value="P:lipid metabolic process"/>
    <property type="evidence" value="ECO:0007669"/>
    <property type="project" value="UniProtKB-KW"/>
</dbReference>
<keyword evidence="5" id="KW-0904">Protein phosphatase</keyword>
<dbReference type="Pfam" id="PF22784">
    <property type="entry name" value="PTP-SAK"/>
    <property type="match status" value="1"/>
</dbReference>
<evidence type="ECO:0000256" key="2">
    <source>
        <dbReference type="ARBA" id="ARBA00007881"/>
    </source>
</evidence>
<keyword evidence="3" id="KW-0963">Cytoplasm</keyword>
<dbReference type="GO" id="GO:0016314">
    <property type="term" value="F:phosphatidylinositol-3,4,5-trisphosphate 3-phosphatase activity"/>
    <property type="evidence" value="ECO:0007669"/>
    <property type="project" value="TreeGrafter"/>
</dbReference>
<dbReference type="GO" id="GO:0004721">
    <property type="term" value="F:phosphoprotein phosphatase activity"/>
    <property type="evidence" value="ECO:0007669"/>
    <property type="project" value="UniProtKB-KW"/>
</dbReference>
<dbReference type="PANTHER" id="PTHR12305">
    <property type="entry name" value="PHOSPHATASE WITH HOMOLOGY TO TENSIN"/>
    <property type="match status" value="1"/>
</dbReference>
<evidence type="ECO:0000259" key="9">
    <source>
        <dbReference type="PROSITE" id="PS50056"/>
    </source>
</evidence>
<evidence type="ECO:0000313" key="12">
    <source>
        <dbReference type="EMBL" id="KAK3253098.1"/>
    </source>
</evidence>
<sequence length="510" mass="57820">MSIDASAIDHDSSVRKGYLSKKSPSMMKSWQKRYVRLLSFEEVDDIIISYSKDSEAKDAAGIILNVTKTYVNGKRLFIVGICAKRSKQRTYEFEADTVEECKRWWEAIELAISEFHEAHPEAALEPCPVPVDSGDEAESSKLPEESSTDPRSNAGAAGGAGKASHMTDVVRNMVSKKKKRFTEDGFDLDLSYVNPRVIAMGFPAEGMESAFRNPMEEVQRFLYQRHYNKYRIYNLCAERSYDPARFDGRCTRFPFMDHNPPPFEMIPLFLEDAKKFYRGTADGVIVVHCKAGKGRTGVFIACWLLETGEVSSAEDALYRFAQERTYNCKGVTIPSQIRYVRYFEKVVKAGGYTKQKAPVVRLVSLYCNVAPNFDIGGGCDPYCILQRQYLTMEGSAEIQEVYNSRTTHPPKRAPAGQPVHLELDVLLEGDIKFSLWDQDGPNGVRMLLMPDDLMFNFWFNTAFITGNKLRLKLPELDGACKDATKHEHFPKDFYIELTFESVNNNTTSYA</sequence>
<dbReference type="InterPro" id="IPR001849">
    <property type="entry name" value="PH_domain"/>
</dbReference>
<keyword evidence="4" id="KW-0378">Hydrolase</keyword>
<feature type="region of interest" description="Disordered" evidence="7">
    <location>
        <begin position="124"/>
        <end position="164"/>
    </location>
</feature>
<feature type="domain" description="C2 tensin-type" evidence="11">
    <location>
        <begin position="357"/>
        <end position="502"/>
    </location>
</feature>
<dbReference type="SMART" id="SM00233">
    <property type="entry name" value="PH"/>
    <property type="match status" value="1"/>
</dbReference>
<comment type="subcellular location">
    <subcellularLocation>
        <location evidence="1">Cytoplasm</location>
    </subcellularLocation>
</comment>
<dbReference type="Gene3D" id="3.90.190.10">
    <property type="entry name" value="Protein tyrosine phosphatase superfamily"/>
    <property type="match status" value="1"/>
</dbReference>
<feature type="domain" description="Phosphatase tensin-type" evidence="10">
    <location>
        <begin position="179"/>
        <end position="350"/>
    </location>
</feature>
<dbReference type="EMBL" id="LGRX02025008">
    <property type="protein sequence ID" value="KAK3253098.1"/>
    <property type="molecule type" value="Genomic_DNA"/>
</dbReference>
<name>A0AAE0CEV4_9CHLO</name>
<dbReference type="InterPro" id="IPR035892">
    <property type="entry name" value="C2_domain_sf"/>
</dbReference>
<organism evidence="12 13">
    <name type="scientific">Cymbomonas tetramitiformis</name>
    <dbReference type="NCBI Taxonomy" id="36881"/>
    <lineage>
        <taxon>Eukaryota</taxon>
        <taxon>Viridiplantae</taxon>
        <taxon>Chlorophyta</taxon>
        <taxon>Pyramimonadophyceae</taxon>
        <taxon>Pyramimonadales</taxon>
        <taxon>Pyramimonadaceae</taxon>
        <taxon>Cymbomonas</taxon>
    </lineage>
</organism>
<dbReference type="AlphaFoldDB" id="A0AAE0CEV4"/>
<dbReference type="SUPFAM" id="SSF49562">
    <property type="entry name" value="C2 domain (Calcium/lipid-binding domain, CaLB)"/>
    <property type="match status" value="1"/>
</dbReference>
<dbReference type="GO" id="GO:0005829">
    <property type="term" value="C:cytosol"/>
    <property type="evidence" value="ECO:0007669"/>
    <property type="project" value="TreeGrafter"/>
</dbReference>
<reference evidence="12 13" key="1">
    <citation type="journal article" date="2015" name="Genome Biol. Evol.">
        <title>Comparative Genomics of a Bacterivorous Green Alga Reveals Evolutionary Causalities and Consequences of Phago-Mixotrophic Mode of Nutrition.</title>
        <authorList>
            <person name="Burns J.A."/>
            <person name="Paasch A."/>
            <person name="Narechania A."/>
            <person name="Kim E."/>
        </authorList>
    </citation>
    <scope>NUCLEOTIDE SEQUENCE [LARGE SCALE GENOMIC DNA]</scope>
    <source>
        <strain evidence="12 13">PLY_AMNH</strain>
    </source>
</reference>
<dbReference type="CDD" id="cd14509">
    <property type="entry name" value="PTP_PTEN"/>
    <property type="match status" value="1"/>
</dbReference>
<evidence type="ECO:0000256" key="3">
    <source>
        <dbReference type="ARBA" id="ARBA00022490"/>
    </source>
</evidence>
<dbReference type="SUPFAM" id="SSF52799">
    <property type="entry name" value="(Phosphotyrosine protein) phosphatases II"/>
    <property type="match status" value="1"/>
</dbReference>
<evidence type="ECO:0000256" key="1">
    <source>
        <dbReference type="ARBA" id="ARBA00004496"/>
    </source>
</evidence>
<dbReference type="SUPFAM" id="SSF50729">
    <property type="entry name" value="PH domain-like"/>
    <property type="match status" value="1"/>
</dbReference>
<feature type="domain" description="Tyrosine specific protein phosphatases" evidence="9">
    <location>
        <begin position="267"/>
        <end position="324"/>
    </location>
</feature>
<dbReference type="Proteomes" id="UP001190700">
    <property type="component" value="Unassembled WGS sequence"/>
</dbReference>
<dbReference type="PROSITE" id="PS50003">
    <property type="entry name" value="PH_DOMAIN"/>
    <property type="match status" value="1"/>
</dbReference>
<dbReference type="InterPro" id="IPR051281">
    <property type="entry name" value="Dual-spec_lipid-protein_phosph"/>
</dbReference>
<evidence type="ECO:0000313" key="13">
    <source>
        <dbReference type="Proteomes" id="UP001190700"/>
    </source>
</evidence>
<comment type="similarity">
    <text evidence="2">Belongs to the PTEN phosphatase protein family.</text>
</comment>
<dbReference type="PROSITE" id="PS51181">
    <property type="entry name" value="PPASE_TENSIN"/>
    <property type="match status" value="1"/>
</dbReference>
<evidence type="ECO:0000256" key="4">
    <source>
        <dbReference type="ARBA" id="ARBA00022801"/>
    </source>
</evidence>
<evidence type="ECO:0000259" key="8">
    <source>
        <dbReference type="PROSITE" id="PS50003"/>
    </source>
</evidence>
<dbReference type="Gene3D" id="2.30.29.30">
    <property type="entry name" value="Pleckstrin-homology domain (PH domain)/Phosphotyrosine-binding domain (PTB)"/>
    <property type="match status" value="1"/>
</dbReference>
<evidence type="ECO:0000256" key="6">
    <source>
        <dbReference type="ARBA" id="ARBA00023098"/>
    </source>
</evidence>
<protein>
    <recommendedName>
        <fullName evidence="14">Phosphatidylinositol-3,4,5-trisphosphate 3-phosphatase</fullName>
    </recommendedName>
</protein>
<dbReference type="InterPro" id="IPR057023">
    <property type="entry name" value="PTP-SAK"/>
</dbReference>
<dbReference type="InterPro" id="IPR029023">
    <property type="entry name" value="Tensin_phosphatase"/>
</dbReference>
<evidence type="ECO:0000256" key="7">
    <source>
        <dbReference type="SAM" id="MobiDB-lite"/>
    </source>
</evidence>
<dbReference type="Pfam" id="PF00169">
    <property type="entry name" value="PH"/>
    <property type="match status" value="1"/>
</dbReference>
<dbReference type="InterPro" id="IPR045101">
    <property type="entry name" value="PTP_PTEN"/>
</dbReference>